<protein>
    <recommendedName>
        <fullName evidence="1">RNA-dependent RNA polymerase</fullName>
        <ecNumber evidence="1">2.7.7.48</ecNumber>
    </recommendedName>
</protein>
<comment type="catalytic activity">
    <reaction evidence="1">
        <text>RNA(n) + a ribonucleoside 5'-triphosphate = RNA(n+1) + diphosphate</text>
        <dbReference type="Rhea" id="RHEA:21248"/>
        <dbReference type="Rhea" id="RHEA-COMP:14527"/>
        <dbReference type="Rhea" id="RHEA-COMP:17342"/>
        <dbReference type="ChEBI" id="CHEBI:33019"/>
        <dbReference type="ChEBI" id="CHEBI:61557"/>
        <dbReference type="ChEBI" id="CHEBI:140395"/>
        <dbReference type="EC" id="2.7.7.48"/>
    </reaction>
</comment>
<sequence length="740" mass="83447">MLHKKTYWIPILRFGTATSLTKSTITFSLGASEFQEMPDCKAFRLCGQPESRFILLAIHKSMDDENLRKMLSHWMISGHTVTCAGRRYSFLGFTDTQVTSKKPKLMFLAEGQDCTVKSLLASIGDLQSVYEESGYGKYAARLHLAFSSTVPSLNIPDEFAAKIKDIEAPDGSLHTDGIGMIRDSFAAHVCNFNRIPHSTSAFQIRLGGIKGVLVRYPDDIFDNLIGEGEYGPYNIAYRPSMRKFKGGPTELELVNVSQTPRTAHLNIQLILLLITLGVPLNVFERMLEKQLVPMADIPTNRQRALQCIRRSYRPDPNDPDPEENDIANWGARLTHMLEAPQDLAEPYLRSQLLQFQKWQYRSLGKKLHLQVDKACYVMGVIDELGVLEEDEIFLKLPHRAHNGLSECVTGLVMIARMPCFSTGDVRQFKAVTPPELDHIKNCIVFSRNSPRSIPDMIASGDLDGDLYMVLWDQTLIPPTEAPALPRAPKSPNSQSQAPDMDRKYAPECIITSDAIDTFVEYRGKGSLICDLHSRWVDAAQASRALAESLLARDLAELNEKALDMVKTGIHPADIESAMNRLGIPKPEDNPKNPIAILRKKVWAEQDRVLALQYKQGIFSPPKPWRPHPSLNIEREDHQLFAMYFQEAHNAMKDYNGKLRAAIARDEHNASTREREDVKHADTLKDSFVKQYFGGTSPSERARERMRASAWYCYAYGEGKVDFAWLGARYLNGICAEKSRV</sequence>
<keyword evidence="1" id="KW-0548">Nucleotidyltransferase</keyword>
<dbReference type="EMBL" id="ML122298">
    <property type="protein sequence ID" value="RPD55098.1"/>
    <property type="molecule type" value="Genomic_DNA"/>
</dbReference>
<evidence type="ECO:0000259" key="3">
    <source>
        <dbReference type="Pfam" id="PF05183"/>
    </source>
</evidence>
<dbReference type="InterPro" id="IPR057596">
    <property type="entry name" value="RDRP_core"/>
</dbReference>
<gene>
    <name evidence="4" type="ORF">L227DRAFT_579924</name>
</gene>
<dbReference type="STRING" id="1328759.A0A5C2RTR8"/>
<reference evidence="4" key="1">
    <citation type="journal article" date="2018" name="Genome Biol. Evol.">
        <title>Genomics and development of Lentinus tigrinus, a white-rot wood-decaying mushroom with dimorphic fruiting bodies.</title>
        <authorList>
            <person name="Wu B."/>
            <person name="Xu Z."/>
            <person name="Knudson A."/>
            <person name="Carlson A."/>
            <person name="Chen N."/>
            <person name="Kovaka S."/>
            <person name="LaButti K."/>
            <person name="Lipzen A."/>
            <person name="Pennachio C."/>
            <person name="Riley R."/>
            <person name="Schakwitz W."/>
            <person name="Umezawa K."/>
            <person name="Ohm R.A."/>
            <person name="Grigoriev I.V."/>
            <person name="Nagy L.G."/>
            <person name="Gibbons J."/>
            <person name="Hibbett D."/>
        </authorList>
    </citation>
    <scope>NUCLEOTIDE SEQUENCE [LARGE SCALE GENOMIC DNA]</scope>
    <source>
        <strain evidence="4">ALCF2SS1-6</strain>
    </source>
</reference>
<feature type="region of interest" description="Disordered" evidence="2">
    <location>
        <begin position="480"/>
        <end position="500"/>
    </location>
</feature>
<proteinExistence type="inferred from homology"/>
<evidence type="ECO:0000256" key="1">
    <source>
        <dbReference type="RuleBase" id="RU363098"/>
    </source>
</evidence>
<dbReference type="Pfam" id="PF05183">
    <property type="entry name" value="RdRP"/>
    <property type="match status" value="1"/>
</dbReference>
<dbReference type="GO" id="GO:0031380">
    <property type="term" value="C:nuclear RNA-directed RNA polymerase complex"/>
    <property type="evidence" value="ECO:0007669"/>
    <property type="project" value="TreeGrafter"/>
</dbReference>
<dbReference type="PANTHER" id="PTHR23079">
    <property type="entry name" value="RNA-DEPENDENT RNA POLYMERASE"/>
    <property type="match status" value="1"/>
</dbReference>
<dbReference type="EC" id="2.7.7.48" evidence="1"/>
<evidence type="ECO:0000313" key="4">
    <source>
        <dbReference type="EMBL" id="RPD55098.1"/>
    </source>
</evidence>
<keyword evidence="1" id="KW-0694">RNA-binding</keyword>
<dbReference type="AlphaFoldDB" id="A0A5C2RTR8"/>
<keyword evidence="5" id="KW-1185">Reference proteome</keyword>
<dbReference type="Proteomes" id="UP000313359">
    <property type="component" value="Unassembled WGS sequence"/>
</dbReference>
<name>A0A5C2RTR8_9APHY</name>
<comment type="similarity">
    <text evidence="1">Belongs to the RdRP family.</text>
</comment>
<feature type="domain" description="RDRP core" evidence="3">
    <location>
        <begin position="67"/>
        <end position="578"/>
    </location>
</feature>
<dbReference type="PANTHER" id="PTHR23079:SF55">
    <property type="entry name" value="RNA-DIRECTED RNA POLYMERASE"/>
    <property type="match status" value="1"/>
</dbReference>
<dbReference type="OrthoDB" id="6513042at2759"/>
<dbReference type="GO" id="GO:0030422">
    <property type="term" value="P:siRNA processing"/>
    <property type="evidence" value="ECO:0007669"/>
    <property type="project" value="TreeGrafter"/>
</dbReference>
<evidence type="ECO:0000256" key="2">
    <source>
        <dbReference type="SAM" id="MobiDB-lite"/>
    </source>
</evidence>
<organism evidence="4 5">
    <name type="scientific">Lentinus tigrinus ALCF2SS1-6</name>
    <dbReference type="NCBI Taxonomy" id="1328759"/>
    <lineage>
        <taxon>Eukaryota</taxon>
        <taxon>Fungi</taxon>
        <taxon>Dikarya</taxon>
        <taxon>Basidiomycota</taxon>
        <taxon>Agaricomycotina</taxon>
        <taxon>Agaricomycetes</taxon>
        <taxon>Polyporales</taxon>
        <taxon>Polyporaceae</taxon>
        <taxon>Lentinus</taxon>
    </lineage>
</organism>
<accession>A0A5C2RTR8</accession>
<dbReference type="GO" id="GO:0003968">
    <property type="term" value="F:RNA-directed RNA polymerase activity"/>
    <property type="evidence" value="ECO:0007669"/>
    <property type="project" value="UniProtKB-KW"/>
</dbReference>
<evidence type="ECO:0000313" key="5">
    <source>
        <dbReference type="Proteomes" id="UP000313359"/>
    </source>
</evidence>
<keyword evidence="1" id="KW-0696">RNA-directed RNA polymerase</keyword>
<dbReference type="GO" id="GO:0003723">
    <property type="term" value="F:RNA binding"/>
    <property type="evidence" value="ECO:0007669"/>
    <property type="project" value="UniProtKB-KW"/>
</dbReference>
<dbReference type="InterPro" id="IPR007855">
    <property type="entry name" value="RDRP"/>
</dbReference>
<keyword evidence="1" id="KW-0808">Transferase</keyword>